<evidence type="ECO:0000313" key="10">
    <source>
        <dbReference type="EMBL" id="KAJ5155330.1"/>
    </source>
</evidence>
<comment type="subcellular location">
    <subcellularLocation>
        <location evidence="1">Nucleus</location>
    </subcellularLocation>
</comment>
<dbReference type="PRINTS" id="PR00617">
    <property type="entry name" value="COPPERFIST"/>
</dbReference>
<dbReference type="Proteomes" id="UP001146351">
    <property type="component" value="Unassembled WGS sequence"/>
</dbReference>
<sequence>MLIEGQKWACEACIRGHRVTSCKHHDRPLIRIKRKGRPFATCTICHATPCAAPVEHSRQKRDAELKCPKKTTHARLYPRHHNPHGFTPIAPRPAGKDRDAVSTRMSRSGSTSASSSHTPVRNERCSRDAAGSGDWSGSEGSSGAEDGGRAKSNAGMTTSSYNARPAPVPPLSRSAPDSFVLDSVLSRDLFDPMYSLLPSSSMTQASTVQTVPLLSPLERANPFDIPLDPALTMNDASLGYLDNMDVDVTAGVADDVFHVEDWSRYMWSPETGFEHLDSGLGYVEALESQPTWRQTSEQPKEIGPAMKSATPHIVWSGLRTPGE</sequence>
<keyword evidence="4" id="KW-0186">Copper</keyword>
<evidence type="ECO:0000256" key="6">
    <source>
        <dbReference type="ARBA" id="ARBA00023163"/>
    </source>
</evidence>
<dbReference type="GO" id="GO:0006878">
    <property type="term" value="P:intracellular copper ion homeostasis"/>
    <property type="evidence" value="ECO:0007669"/>
    <property type="project" value="TreeGrafter"/>
</dbReference>
<feature type="region of interest" description="Disordered" evidence="8">
    <location>
        <begin position="72"/>
        <end position="175"/>
    </location>
</feature>
<feature type="compositionally biased region" description="Low complexity" evidence="8">
    <location>
        <begin position="102"/>
        <end position="116"/>
    </location>
</feature>
<dbReference type="GO" id="GO:0006879">
    <property type="term" value="P:intracellular iron ion homeostasis"/>
    <property type="evidence" value="ECO:0007669"/>
    <property type="project" value="TreeGrafter"/>
</dbReference>
<feature type="compositionally biased region" description="Low complexity" evidence="8">
    <location>
        <begin position="128"/>
        <end position="144"/>
    </location>
</feature>
<dbReference type="FunFam" id="3.90.430.10:FF:000001">
    <property type="entry name" value="Copper fist DNA-binding protein"/>
    <property type="match status" value="1"/>
</dbReference>
<evidence type="ECO:0000256" key="7">
    <source>
        <dbReference type="ARBA" id="ARBA00023242"/>
    </source>
</evidence>
<dbReference type="SMART" id="SM01090">
    <property type="entry name" value="Copper-fist"/>
    <property type="match status" value="1"/>
</dbReference>
<feature type="domain" description="Copper-fist" evidence="9">
    <location>
        <begin position="1"/>
        <end position="39"/>
    </location>
</feature>
<keyword evidence="11" id="KW-1185">Reference proteome</keyword>
<dbReference type="InterPro" id="IPR001083">
    <property type="entry name" value="Cu_fist_DNA-bd_dom"/>
</dbReference>
<keyword evidence="6" id="KW-0804">Transcription</keyword>
<evidence type="ECO:0000259" key="9">
    <source>
        <dbReference type="PROSITE" id="PS50073"/>
    </source>
</evidence>
<evidence type="ECO:0000313" key="11">
    <source>
        <dbReference type="Proteomes" id="UP001146351"/>
    </source>
</evidence>
<proteinExistence type="predicted"/>
<dbReference type="GO" id="GO:0045944">
    <property type="term" value="P:positive regulation of transcription by RNA polymerase II"/>
    <property type="evidence" value="ECO:0007669"/>
    <property type="project" value="TreeGrafter"/>
</dbReference>
<accession>A0A9W9HS06</accession>
<dbReference type="PANTHER" id="PTHR28088:SF5">
    <property type="entry name" value="TRANSCRIPTIONAL ACTIVATOR HAA1-RELATED"/>
    <property type="match status" value="1"/>
</dbReference>
<evidence type="ECO:0000256" key="3">
    <source>
        <dbReference type="ARBA" id="ARBA00022833"/>
    </source>
</evidence>
<dbReference type="Pfam" id="PF00649">
    <property type="entry name" value="Copper-fist"/>
    <property type="match status" value="1"/>
</dbReference>
<dbReference type="SUPFAM" id="SSF57879">
    <property type="entry name" value="Zinc domain conserved in yeast copper-regulated transcription factors"/>
    <property type="match status" value="1"/>
</dbReference>
<name>A0A9W9HS06_9EURO</name>
<gene>
    <name evidence="10" type="ORF">N7492_008133</name>
</gene>
<dbReference type="PANTHER" id="PTHR28088">
    <property type="entry name" value="TRANSCRIPTIONAL ACTIVATOR HAA1-RELATED"/>
    <property type="match status" value="1"/>
</dbReference>
<dbReference type="EMBL" id="JAPQKO010000006">
    <property type="protein sequence ID" value="KAJ5155330.1"/>
    <property type="molecule type" value="Genomic_DNA"/>
</dbReference>
<dbReference type="InterPro" id="IPR036395">
    <property type="entry name" value="Cu_fist_DNA-bd_dom_sf"/>
</dbReference>
<reference evidence="10" key="1">
    <citation type="submission" date="2022-11" db="EMBL/GenBank/DDBJ databases">
        <authorList>
            <person name="Petersen C."/>
        </authorList>
    </citation>
    <scope>NUCLEOTIDE SEQUENCE</scope>
    <source>
        <strain evidence="10">IBT 21917</strain>
    </source>
</reference>
<dbReference type="GO" id="GO:0005507">
    <property type="term" value="F:copper ion binding"/>
    <property type="evidence" value="ECO:0007669"/>
    <property type="project" value="InterPro"/>
</dbReference>
<evidence type="ECO:0000256" key="4">
    <source>
        <dbReference type="ARBA" id="ARBA00023008"/>
    </source>
</evidence>
<dbReference type="GO" id="GO:0005634">
    <property type="term" value="C:nucleus"/>
    <property type="evidence" value="ECO:0007669"/>
    <property type="project" value="UniProtKB-SubCell"/>
</dbReference>
<reference evidence="10" key="2">
    <citation type="journal article" date="2023" name="IMA Fungus">
        <title>Comparative genomic study of the Penicillium genus elucidates a diverse pangenome and 15 lateral gene transfer events.</title>
        <authorList>
            <person name="Petersen C."/>
            <person name="Sorensen T."/>
            <person name="Nielsen M.R."/>
            <person name="Sondergaard T.E."/>
            <person name="Sorensen J.L."/>
            <person name="Fitzpatrick D.A."/>
            <person name="Frisvad J.C."/>
            <person name="Nielsen K.L."/>
        </authorList>
    </citation>
    <scope>NUCLEOTIDE SEQUENCE</scope>
    <source>
        <strain evidence="10">IBT 21917</strain>
    </source>
</reference>
<keyword evidence="7" id="KW-0539">Nucleus</keyword>
<dbReference type="GO" id="GO:0000981">
    <property type="term" value="F:DNA-binding transcription factor activity, RNA polymerase II-specific"/>
    <property type="evidence" value="ECO:0007669"/>
    <property type="project" value="TreeGrafter"/>
</dbReference>
<dbReference type="AlphaFoldDB" id="A0A9W9HS06"/>
<keyword evidence="5" id="KW-0805">Transcription regulation</keyword>
<dbReference type="OrthoDB" id="5600085at2759"/>
<keyword evidence="3" id="KW-0862">Zinc</keyword>
<evidence type="ECO:0000256" key="8">
    <source>
        <dbReference type="SAM" id="MobiDB-lite"/>
    </source>
</evidence>
<organism evidence="10 11">
    <name type="scientific">Penicillium capsulatum</name>
    <dbReference type="NCBI Taxonomy" id="69766"/>
    <lineage>
        <taxon>Eukaryota</taxon>
        <taxon>Fungi</taxon>
        <taxon>Dikarya</taxon>
        <taxon>Ascomycota</taxon>
        <taxon>Pezizomycotina</taxon>
        <taxon>Eurotiomycetes</taxon>
        <taxon>Eurotiomycetidae</taxon>
        <taxon>Eurotiales</taxon>
        <taxon>Aspergillaceae</taxon>
        <taxon>Penicillium</taxon>
    </lineage>
</organism>
<dbReference type="InterPro" id="IPR051763">
    <property type="entry name" value="Copper_Homeo_Regul"/>
</dbReference>
<comment type="caution">
    <text evidence="10">The sequence shown here is derived from an EMBL/GenBank/DDBJ whole genome shotgun (WGS) entry which is preliminary data.</text>
</comment>
<dbReference type="GO" id="GO:0000978">
    <property type="term" value="F:RNA polymerase II cis-regulatory region sequence-specific DNA binding"/>
    <property type="evidence" value="ECO:0007669"/>
    <property type="project" value="TreeGrafter"/>
</dbReference>
<protein>
    <recommendedName>
        <fullName evidence="9">Copper-fist domain-containing protein</fullName>
    </recommendedName>
</protein>
<dbReference type="PROSITE" id="PS50073">
    <property type="entry name" value="COPPER_FIST_2"/>
    <property type="match status" value="1"/>
</dbReference>
<evidence type="ECO:0000256" key="5">
    <source>
        <dbReference type="ARBA" id="ARBA00023015"/>
    </source>
</evidence>
<dbReference type="SMART" id="SM00412">
    <property type="entry name" value="Cu_FIST"/>
    <property type="match status" value="1"/>
</dbReference>
<evidence type="ECO:0000256" key="1">
    <source>
        <dbReference type="ARBA" id="ARBA00004123"/>
    </source>
</evidence>
<evidence type="ECO:0000256" key="2">
    <source>
        <dbReference type="ARBA" id="ARBA00022723"/>
    </source>
</evidence>
<keyword evidence="2" id="KW-0479">Metal-binding</keyword>
<dbReference type="Gene3D" id="3.90.430.10">
    <property type="entry name" value="Copper fist DNA-binding domain"/>
    <property type="match status" value="1"/>
</dbReference>
<feature type="compositionally biased region" description="Basic residues" evidence="8">
    <location>
        <begin position="72"/>
        <end position="83"/>
    </location>
</feature>